<dbReference type="PANTHER" id="PTHR46957:SF3">
    <property type="entry name" value="CYTOKINE RECEPTOR"/>
    <property type="match status" value="1"/>
</dbReference>
<dbReference type="EC" id="3.1.3.48" evidence="2"/>
<feature type="domain" description="Tyrosine-protein phosphatase" evidence="13">
    <location>
        <begin position="1483"/>
        <end position="1747"/>
    </location>
</feature>
<evidence type="ECO:0000313" key="16">
    <source>
        <dbReference type="Proteomes" id="UP001165740"/>
    </source>
</evidence>
<keyword evidence="16" id="KW-1185">Reference proteome</keyword>
<dbReference type="Gene3D" id="2.170.300.10">
    <property type="entry name" value="Tie2 ligand-binding domain superfamily"/>
    <property type="match status" value="1"/>
</dbReference>
<evidence type="ECO:0000256" key="2">
    <source>
        <dbReference type="ARBA" id="ARBA00013064"/>
    </source>
</evidence>
<dbReference type="CDD" id="cd00047">
    <property type="entry name" value="PTPc"/>
    <property type="match status" value="1"/>
</dbReference>
<keyword evidence="4 12" id="KW-0732">Signal</keyword>
<feature type="domain" description="Tyrosine specific protein phosphatases" evidence="14">
    <location>
        <begin position="1664"/>
        <end position="1738"/>
    </location>
</feature>
<dbReference type="PRINTS" id="PR00700">
    <property type="entry name" value="PRTYPHPHTASE"/>
</dbReference>
<reference evidence="17" key="1">
    <citation type="submission" date="2025-08" db="UniProtKB">
        <authorList>
            <consortium name="RefSeq"/>
        </authorList>
    </citation>
    <scope>IDENTIFICATION</scope>
</reference>
<evidence type="ECO:0000313" key="17">
    <source>
        <dbReference type="RefSeq" id="XP_055897528.1"/>
    </source>
</evidence>
<evidence type="ECO:0000259" key="14">
    <source>
        <dbReference type="PROSITE" id="PS50056"/>
    </source>
</evidence>
<dbReference type="InterPro" id="IPR057598">
    <property type="entry name" value="Fn3_PTPRU"/>
</dbReference>
<dbReference type="SUPFAM" id="SSF52799">
    <property type="entry name" value="(Phosphotyrosine protein) phosphatases II"/>
    <property type="match status" value="2"/>
</dbReference>
<dbReference type="PANTHER" id="PTHR46957">
    <property type="entry name" value="CYTOKINE RECEPTOR"/>
    <property type="match status" value="1"/>
</dbReference>
<dbReference type="InterPro" id="IPR029021">
    <property type="entry name" value="Prot-tyrosine_phosphatase-like"/>
</dbReference>
<dbReference type="PROSITE" id="PS00383">
    <property type="entry name" value="TYR_PHOSPHATASE_1"/>
    <property type="match status" value="1"/>
</dbReference>
<dbReference type="GO" id="GO:0004725">
    <property type="term" value="F:protein tyrosine phosphatase activity"/>
    <property type="evidence" value="ECO:0007669"/>
    <property type="project" value="UniProtKB-EC"/>
</dbReference>
<dbReference type="InterPro" id="IPR050713">
    <property type="entry name" value="RTP_Phos/Ushers"/>
</dbReference>
<sequence length="1789" mass="201508">MYRDTSQSMSPVTFLLLAVLTVFFLLNCRTLAQSTPPCLRVNACPNNTYCAEKPDGTISCIACDVSCELGCDGPGPEWCKSCKAGYYKPPTLLQACTECDVGFYGVNCSKQCRCLNNELCNKTDGFCNGWKCDRGYTGLPYCQDKCPINTFGLDCGFVCHCPVNDNCSNVQGDCSSGKCDADWDGPGCQRRLPKLVLPPRPLSVTCNNITIYWDAFNKSVDIGLDPIKQYNVLYKQNTTVSANGTTNWTNYISIDDLHDGRKTYIVSITSGLLQDVDYNFRVDVVGMENDKPLKSTTAGTVSAAIRNTCTTATATTPVVVISRKVFDTVTIRAVNSTTVNVDYTILKEFSGYEYDVYFTRTHLGNGDCEDGAGDRNISGPHNAYYFVTYVNLTSWSKYNIAINITAKSMDVREYYTQNITTAEVLPTGLVTNVSVDSVTSSSATVSWLAPSCSQRKGLLKSYSIYLETVGSTNIRLYSAADIKYTITDLVPYTNYSLQVAYNNSVGQGPLSPKVYFNSSEGAPSSVDIVSAIPAYSSVNITFRPPVTTNGILTTYTVMFSETVDFDKYDTVTVRAVDGQRTLFVDRLKPQTYYYFKMAASTSAALGPFGDVSSALTLQTPPSSESIKLELTNNSLKCLDLRWTPPQNGTNVITSYLLEVRRASADFSTSVNTTLAANQTSYSVCSLKPSTLYIVTLTGFSAQSVVSRVTENFSTVHGTPPAPVRPIFVRSTYTTITIAIEPVVSLDVPVTSYQLMVQKLTTQRKKRVAGLPGYVTAQFDVSNITQKMNFVIGDNQTYGDYLNLVLDNNTYYMIYYVALSTLNQLTTFSSSNLIDPVRTIPYDPATSPPVQIDVSDKSTSCMSLNWTSPEEIKNIITGFTFSLQETGNANTAPVLEELNSTTKAIRKCNLKSFTLYTATISAKSANGILTVSSNTFRTVHEPPPRPSAPVFVNSSYTTITVTLDPIVLTAGPVTAYQIHVEKVLAPSRRRKRFSKPFIGRLRRKRMSGVPGYVTAELAPSYIITKINFTVGDGKSYNGYTNQALTEKTWYTVHYVVISTSSNITYFNYSSMSPPVITVPYVLTTAGPVAQSSENNGVLIGVIVGFILFILLILLLIGLYIWWRRRNRFNPYEYQEDDSSTLELPPYKDDYDPSKYWSATNNLRESRYIIAGRELVYDYNTTPHPKQNKGPNLDSPLMSFKDEYQGLPHKSSRATDNAARSYRNFNRFPHLLPYDHSLVSLKSDINVHRTYINASFIPGFRNSISYIAAQSPYDDETALDFWRLIYQRSIKTIVMITNVVEDDIVKCTQYWPDKTKASYGHFLLHMTEVLEYADYTIRTIELHCKGDKDITMVKLFEYTSWPEHGVPDDPIPFLDMRYKIRQNHAEDPSPILVHCGTGMGRTGVFIAVDALVDQYALEGKVAVYSYIKKMRKHRPYMVRTLRQYVFIYEALFEKFHAGSTLASFDLKDRYHNWMQINPKTEHSYLRDQFELLEKFTRGPRREDCKAAFLPANIKKNRYLDVVPSEMHRPLLQSYGGVNPTDYINALFVDGYMKRNQFIVTQTPLQGTIIDFWKLVYDYNVHTIVMVENSRNEDDTCAEYWPSLNLKHFEPLFVETTAVYQQENITIRNFKIRSTQHPKVPARFVRQFQFNAWVQPNLTPQSKTMMMDFIDSVFRWQDEACQNETPVVVHCQDGATHSGLFVILAILCDKMELNKEVDVYHTIKHCKRRRTQFIADYDQFRFCYKTVWDFMNLRMSDGAYTNTLGESKSNPAYTGASLNLSSTVFDDTFSTF</sequence>
<proteinExistence type="predicted"/>
<feature type="chain" id="PRO_5040858382" description="protein-tyrosine-phosphatase" evidence="12">
    <location>
        <begin position="33"/>
        <end position="1789"/>
    </location>
</feature>
<dbReference type="InterPro" id="IPR000387">
    <property type="entry name" value="Tyr_Pase_dom"/>
</dbReference>
<dbReference type="PROSITE" id="PS50853">
    <property type="entry name" value="FN3"/>
    <property type="match status" value="4"/>
</dbReference>
<keyword evidence="9" id="KW-0325">Glycoprotein</keyword>
<evidence type="ECO:0000256" key="4">
    <source>
        <dbReference type="ARBA" id="ARBA00022729"/>
    </source>
</evidence>
<dbReference type="FunFam" id="3.90.190.10:FF:000102">
    <property type="entry name" value="Receptor-type tyrosine-protein phosphatase"/>
    <property type="match status" value="1"/>
</dbReference>
<keyword evidence="7 11" id="KW-1133">Transmembrane helix</keyword>
<name>A0A9W3BDM2_BIOGL</name>
<gene>
    <name evidence="17" type="primary">LOC106054520</name>
</gene>
<feature type="domain" description="Fibronectin type-III" evidence="15">
    <location>
        <begin position="624"/>
        <end position="721"/>
    </location>
</feature>
<evidence type="ECO:0000256" key="3">
    <source>
        <dbReference type="ARBA" id="ARBA00022692"/>
    </source>
</evidence>
<dbReference type="Pfam" id="PF23144">
    <property type="entry name" value="Fn3_PTPRU"/>
    <property type="match status" value="2"/>
</dbReference>
<dbReference type="CDD" id="cd00064">
    <property type="entry name" value="FU"/>
    <property type="match status" value="1"/>
</dbReference>
<keyword evidence="6" id="KW-0904">Protein phosphatase</keyword>
<dbReference type="Gene3D" id="2.60.40.10">
    <property type="entry name" value="Immunoglobulins"/>
    <property type="match status" value="4"/>
</dbReference>
<evidence type="ECO:0000256" key="11">
    <source>
        <dbReference type="SAM" id="Phobius"/>
    </source>
</evidence>
<comment type="subcellular location">
    <subcellularLocation>
        <location evidence="1">Membrane</location>
        <topology evidence="1">Single-pass type I membrane protein</topology>
    </subcellularLocation>
</comment>
<evidence type="ECO:0000256" key="8">
    <source>
        <dbReference type="ARBA" id="ARBA00023136"/>
    </source>
</evidence>
<evidence type="ECO:0000256" key="9">
    <source>
        <dbReference type="ARBA" id="ARBA00023180"/>
    </source>
</evidence>
<feature type="signal peptide" evidence="12">
    <location>
        <begin position="1"/>
        <end position="32"/>
    </location>
</feature>
<evidence type="ECO:0000256" key="6">
    <source>
        <dbReference type="ARBA" id="ARBA00022912"/>
    </source>
</evidence>
<feature type="domain" description="Tyrosine-protein phosphatase" evidence="13">
    <location>
        <begin position="1198"/>
        <end position="1452"/>
    </location>
</feature>
<feature type="domain" description="Tyrosine specific protein phosphatases" evidence="14">
    <location>
        <begin position="1369"/>
        <end position="1443"/>
    </location>
</feature>
<dbReference type="GO" id="GO:0016020">
    <property type="term" value="C:membrane"/>
    <property type="evidence" value="ECO:0007669"/>
    <property type="project" value="UniProtKB-SubCell"/>
</dbReference>
<feature type="domain" description="Fibronectin type-III" evidence="15">
    <location>
        <begin position="522"/>
        <end position="622"/>
    </location>
</feature>
<dbReference type="SUPFAM" id="SSF49265">
    <property type="entry name" value="Fibronectin type III"/>
    <property type="match status" value="3"/>
</dbReference>
<evidence type="ECO:0000256" key="12">
    <source>
        <dbReference type="SAM" id="SignalP"/>
    </source>
</evidence>
<dbReference type="InterPro" id="IPR006212">
    <property type="entry name" value="Furin_repeat"/>
</dbReference>
<evidence type="ECO:0000256" key="7">
    <source>
        <dbReference type="ARBA" id="ARBA00022989"/>
    </source>
</evidence>
<dbReference type="SMART" id="SM00261">
    <property type="entry name" value="FU"/>
    <property type="match status" value="1"/>
</dbReference>
<dbReference type="GeneID" id="106054520"/>
<dbReference type="InterPro" id="IPR000242">
    <property type="entry name" value="PTP_cat"/>
</dbReference>
<dbReference type="Pfam" id="PF00102">
    <property type="entry name" value="Y_phosphatase"/>
    <property type="match status" value="2"/>
</dbReference>
<evidence type="ECO:0000259" key="13">
    <source>
        <dbReference type="PROSITE" id="PS50055"/>
    </source>
</evidence>
<feature type="domain" description="Fibronectin type-III" evidence="15">
    <location>
        <begin position="847"/>
        <end position="943"/>
    </location>
</feature>
<dbReference type="PROSITE" id="PS50056">
    <property type="entry name" value="TYR_PHOSPHATASE_2"/>
    <property type="match status" value="2"/>
</dbReference>
<evidence type="ECO:0000256" key="5">
    <source>
        <dbReference type="ARBA" id="ARBA00022801"/>
    </source>
</evidence>
<accession>A0A9W3BDM2</accession>
<dbReference type="SMART" id="SM00404">
    <property type="entry name" value="PTPc_motif"/>
    <property type="match status" value="2"/>
</dbReference>
<dbReference type="CDD" id="cd00063">
    <property type="entry name" value="FN3"/>
    <property type="match status" value="4"/>
</dbReference>
<dbReference type="Gene3D" id="3.90.190.10">
    <property type="entry name" value="Protein tyrosine phosphatase superfamily"/>
    <property type="match status" value="2"/>
</dbReference>
<dbReference type="InterPro" id="IPR013783">
    <property type="entry name" value="Ig-like_fold"/>
</dbReference>
<organism evidence="16 17">
    <name type="scientific">Biomphalaria glabrata</name>
    <name type="common">Bloodfluke planorb</name>
    <name type="synonym">Freshwater snail</name>
    <dbReference type="NCBI Taxonomy" id="6526"/>
    <lineage>
        <taxon>Eukaryota</taxon>
        <taxon>Metazoa</taxon>
        <taxon>Spiralia</taxon>
        <taxon>Lophotrochozoa</taxon>
        <taxon>Mollusca</taxon>
        <taxon>Gastropoda</taxon>
        <taxon>Heterobranchia</taxon>
        <taxon>Euthyneura</taxon>
        <taxon>Panpulmonata</taxon>
        <taxon>Hygrophila</taxon>
        <taxon>Lymnaeoidea</taxon>
        <taxon>Planorbidae</taxon>
        <taxon>Biomphalaria</taxon>
    </lineage>
</organism>
<comment type="catalytic activity">
    <reaction evidence="10">
        <text>O-phospho-L-tyrosyl-[protein] + H2O = L-tyrosyl-[protein] + phosphate</text>
        <dbReference type="Rhea" id="RHEA:10684"/>
        <dbReference type="Rhea" id="RHEA-COMP:10136"/>
        <dbReference type="Rhea" id="RHEA-COMP:20101"/>
        <dbReference type="ChEBI" id="CHEBI:15377"/>
        <dbReference type="ChEBI" id="CHEBI:43474"/>
        <dbReference type="ChEBI" id="CHEBI:46858"/>
        <dbReference type="ChEBI" id="CHEBI:61978"/>
        <dbReference type="EC" id="3.1.3.48"/>
    </reaction>
</comment>
<evidence type="ECO:0000256" key="10">
    <source>
        <dbReference type="ARBA" id="ARBA00051722"/>
    </source>
</evidence>
<feature type="domain" description="Fibronectin type-III" evidence="15">
    <location>
        <begin position="429"/>
        <end position="521"/>
    </location>
</feature>
<protein>
    <recommendedName>
        <fullName evidence="2">protein-tyrosine-phosphatase</fullName>
        <ecNumber evidence="2">3.1.3.48</ecNumber>
    </recommendedName>
</protein>
<dbReference type="Pfam" id="PF00041">
    <property type="entry name" value="fn3"/>
    <property type="match status" value="2"/>
</dbReference>
<keyword evidence="3 11" id="KW-0812">Transmembrane</keyword>
<dbReference type="OrthoDB" id="6058203at2759"/>
<dbReference type="InterPro" id="IPR003595">
    <property type="entry name" value="Tyr_Pase_cat"/>
</dbReference>
<evidence type="ECO:0000256" key="1">
    <source>
        <dbReference type="ARBA" id="ARBA00004479"/>
    </source>
</evidence>
<keyword evidence="8 11" id="KW-0472">Membrane</keyword>
<dbReference type="InterPro" id="IPR003961">
    <property type="entry name" value="FN3_dom"/>
</dbReference>
<dbReference type="RefSeq" id="XP_055897528.1">
    <property type="nucleotide sequence ID" value="XM_056041553.1"/>
</dbReference>
<evidence type="ECO:0000259" key="15">
    <source>
        <dbReference type="PROSITE" id="PS50853"/>
    </source>
</evidence>
<dbReference type="InterPro" id="IPR016130">
    <property type="entry name" value="Tyr_Pase_AS"/>
</dbReference>
<dbReference type="SMART" id="SM00060">
    <property type="entry name" value="FN3"/>
    <property type="match status" value="6"/>
</dbReference>
<keyword evidence="5" id="KW-0378">Hydrolase</keyword>
<dbReference type="Proteomes" id="UP001165740">
    <property type="component" value="Chromosome 9"/>
</dbReference>
<dbReference type="InterPro" id="IPR036116">
    <property type="entry name" value="FN3_sf"/>
</dbReference>
<dbReference type="OMA" id="FQFNAWA"/>
<dbReference type="SMART" id="SM00194">
    <property type="entry name" value="PTPc"/>
    <property type="match status" value="2"/>
</dbReference>
<feature type="transmembrane region" description="Helical" evidence="11">
    <location>
        <begin position="1096"/>
        <end position="1121"/>
    </location>
</feature>
<dbReference type="PROSITE" id="PS50055">
    <property type="entry name" value="TYR_PHOSPHATASE_PTP"/>
    <property type="match status" value="2"/>
</dbReference>